<gene>
    <name evidence="1" type="ORF">ElyMa_004986000</name>
</gene>
<evidence type="ECO:0000313" key="2">
    <source>
        <dbReference type="Proteomes" id="UP000762676"/>
    </source>
</evidence>
<protein>
    <submittedName>
        <fullName evidence="1">Uncharacterized protein</fullName>
    </submittedName>
</protein>
<dbReference type="EMBL" id="BMAT01009971">
    <property type="protein sequence ID" value="GFS17581.1"/>
    <property type="molecule type" value="Genomic_DNA"/>
</dbReference>
<dbReference type="AlphaFoldDB" id="A0AAV4J5F7"/>
<accession>A0AAV4J5F7</accession>
<dbReference type="Proteomes" id="UP000762676">
    <property type="component" value="Unassembled WGS sequence"/>
</dbReference>
<comment type="caution">
    <text evidence="1">The sequence shown here is derived from an EMBL/GenBank/DDBJ whole genome shotgun (WGS) entry which is preliminary data.</text>
</comment>
<reference evidence="1 2" key="1">
    <citation type="journal article" date="2021" name="Elife">
        <title>Chloroplast acquisition without the gene transfer in kleptoplastic sea slugs, Plakobranchus ocellatus.</title>
        <authorList>
            <person name="Maeda T."/>
            <person name="Takahashi S."/>
            <person name="Yoshida T."/>
            <person name="Shimamura S."/>
            <person name="Takaki Y."/>
            <person name="Nagai Y."/>
            <person name="Toyoda A."/>
            <person name="Suzuki Y."/>
            <person name="Arimoto A."/>
            <person name="Ishii H."/>
            <person name="Satoh N."/>
            <person name="Nishiyama T."/>
            <person name="Hasebe M."/>
            <person name="Maruyama T."/>
            <person name="Minagawa J."/>
            <person name="Obokata J."/>
            <person name="Shigenobu S."/>
        </authorList>
    </citation>
    <scope>NUCLEOTIDE SEQUENCE [LARGE SCALE GENOMIC DNA]</scope>
</reference>
<organism evidence="1 2">
    <name type="scientific">Elysia marginata</name>
    <dbReference type="NCBI Taxonomy" id="1093978"/>
    <lineage>
        <taxon>Eukaryota</taxon>
        <taxon>Metazoa</taxon>
        <taxon>Spiralia</taxon>
        <taxon>Lophotrochozoa</taxon>
        <taxon>Mollusca</taxon>
        <taxon>Gastropoda</taxon>
        <taxon>Heterobranchia</taxon>
        <taxon>Euthyneura</taxon>
        <taxon>Panpulmonata</taxon>
        <taxon>Sacoglossa</taxon>
        <taxon>Placobranchoidea</taxon>
        <taxon>Plakobranchidae</taxon>
        <taxon>Elysia</taxon>
    </lineage>
</organism>
<sequence>MPSSRQNACCLLELWKEPKKQSNLFPAHRDTRETTLTFLYRKESKQQPLYLVTEDTVGLYSTVTVHINKNSQAITQMIGDLDPAAWGACNQSSHIFLTNIRQLRVISFWLI</sequence>
<keyword evidence="2" id="KW-1185">Reference proteome</keyword>
<name>A0AAV4J5F7_9GAST</name>
<evidence type="ECO:0000313" key="1">
    <source>
        <dbReference type="EMBL" id="GFS17581.1"/>
    </source>
</evidence>
<proteinExistence type="predicted"/>